<reference evidence="2" key="1">
    <citation type="journal article" date="2019" name="Int. J. Syst. Evol. Microbiol.">
        <title>The Global Catalogue of Microorganisms (GCM) 10K type strain sequencing project: providing services to taxonomists for standard genome sequencing and annotation.</title>
        <authorList>
            <consortium name="The Broad Institute Genomics Platform"/>
            <consortium name="The Broad Institute Genome Sequencing Center for Infectious Disease"/>
            <person name="Wu L."/>
            <person name="Ma J."/>
        </authorList>
    </citation>
    <scope>NUCLEOTIDE SEQUENCE [LARGE SCALE GENOMIC DNA]</scope>
    <source>
        <strain evidence="2">CGMCC 1.12482</strain>
    </source>
</reference>
<protein>
    <submittedName>
        <fullName evidence="1">Uncharacterized protein</fullName>
    </submittedName>
</protein>
<accession>A0ABQ1PKR0</accession>
<proteinExistence type="predicted"/>
<keyword evidence="2" id="KW-1185">Reference proteome</keyword>
<evidence type="ECO:0000313" key="1">
    <source>
        <dbReference type="EMBL" id="GGC98833.1"/>
    </source>
</evidence>
<name>A0ABQ1PKR0_9GAMM</name>
<dbReference type="EMBL" id="BMFF01000003">
    <property type="protein sequence ID" value="GGC98833.1"/>
    <property type="molecule type" value="Genomic_DNA"/>
</dbReference>
<comment type="caution">
    <text evidence="1">The sequence shown here is derived from an EMBL/GenBank/DDBJ whole genome shotgun (WGS) entry which is preliminary data.</text>
</comment>
<sequence>MQTQADTVYIEHLVFSWAHGRSVAAKGSFTRYYRKHRFAAPLHSLPEEPTMHRGYGLGYSAR</sequence>
<gene>
    <name evidence="1" type="ORF">GCM10007418_17670</name>
</gene>
<organism evidence="1 2">
    <name type="scientific">Halopseudomonas salina</name>
    <dbReference type="NCBI Taxonomy" id="1323744"/>
    <lineage>
        <taxon>Bacteria</taxon>
        <taxon>Pseudomonadati</taxon>
        <taxon>Pseudomonadota</taxon>
        <taxon>Gammaproteobacteria</taxon>
        <taxon>Pseudomonadales</taxon>
        <taxon>Pseudomonadaceae</taxon>
        <taxon>Halopseudomonas</taxon>
    </lineage>
</organism>
<evidence type="ECO:0000313" key="2">
    <source>
        <dbReference type="Proteomes" id="UP000638188"/>
    </source>
</evidence>
<dbReference type="Proteomes" id="UP000638188">
    <property type="component" value="Unassembled WGS sequence"/>
</dbReference>